<organism evidence="2">
    <name type="scientific">hydrothermal vent metagenome</name>
    <dbReference type="NCBI Taxonomy" id="652676"/>
    <lineage>
        <taxon>unclassified sequences</taxon>
        <taxon>metagenomes</taxon>
        <taxon>ecological metagenomes</taxon>
    </lineage>
</organism>
<feature type="non-terminal residue" evidence="2">
    <location>
        <position position="106"/>
    </location>
</feature>
<accession>A0A3B0SV53</accession>
<reference evidence="2" key="1">
    <citation type="submission" date="2018-06" db="EMBL/GenBank/DDBJ databases">
        <authorList>
            <person name="Zhirakovskaya E."/>
        </authorList>
    </citation>
    <scope>NUCLEOTIDE SEQUENCE</scope>
</reference>
<dbReference type="AlphaFoldDB" id="A0A3B0SV53"/>
<keyword evidence="1" id="KW-0812">Transmembrane</keyword>
<sequence>MFSKPSILTRITVGKLVGLLIGAFGFFALPAFGVDDMRMRFGVLFWYAAVGAIIAMAGVITWHPVLKMKMPWWCMGTLIGAWMNFVLILIAWNVFATMMADGQFWG</sequence>
<gene>
    <name evidence="2" type="ORF">MNBD_ALPHA05-1268</name>
</gene>
<evidence type="ECO:0000256" key="1">
    <source>
        <dbReference type="SAM" id="Phobius"/>
    </source>
</evidence>
<name>A0A3B0SV53_9ZZZZ</name>
<keyword evidence="1" id="KW-0472">Membrane</keyword>
<feature type="transmembrane region" description="Helical" evidence="1">
    <location>
        <begin position="72"/>
        <end position="95"/>
    </location>
</feature>
<feature type="transmembrane region" description="Helical" evidence="1">
    <location>
        <begin position="12"/>
        <end position="32"/>
    </location>
</feature>
<proteinExistence type="predicted"/>
<feature type="transmembrane region" description="Helical" evidence="1">
    <location>
        <begin position="44"/>
        <end position="65"/>
    </location>
</feature>
<dbReference type="EMBL" id="UOEH01000456">
    <property type="protein sequence ID" value="VAW04967.1"/>
    <property type="molecule type" value="Genomic_DNA"/>
</dbReference>
<protein>
    <submittedName>
        <fullName evidence="2">Uncharacterized protein</fullName>
    </submittedName>
</protein>
<evidence type="ECO:0000313" key="2">
    <source>
        <dbReference type="EMBL" id="VAW04967.1"/>
    </source>
</evidence>
<keyword evidence="1" id="KW-1133">Transmembrane helix</keyword>